<proteinExistence type="inferred from homology"/>
<comment type="caution">
    <text evidence="3">The sequence shown here is derived from an EMBL/GenBank/DDBJ whole genome shotgun (WGS) entry which is preliminary data.</text>
</comment>
<gene>
    <name evidence="3" type="ORF">IQ24_01616</name>
</gene>
<dbReference type="SMART" id="SM01152">
    <property type="entry name" value="DUF167"/>
    <property type="match status" value="1"/>
</dbReference>
<dbReference type="PANTHER" id="PTHR13420:SF7">
    <property type="entry name" value="UPF0235 PROTEIN C15ORF40"/>
    <property type="match status" value="1"/>
</dbReference>
<sequence length="84" mass="8922">MTDLKHLAQPGHEIAVRVTPRASRNAVTLGPDGAIRVSVTTVPEDGKANAVVIKLLAKSIGIAKSRLVLLRGASARDKLFRIVD</sequence>
<evidence type="ECO:0000256" key="2">
    <source>
        <dbReference type="HAMAP-Rule" id="MF_00634"/>
    </source>
</evidence>
<organism evidence="3 4">
    <name type="scientific">Paracoccus sulfuroxidans</name>
    <dbReference type="NCBI Taxonomy" id="384678"/>
    <lineage>
        <taxon>Bacteria</taxon>
        <taxon>Pseudomonadati</taxon>
        <taxon>Pseudomonadota</taxon>
        <taxon>Alphaproteobacteria</taxon>
        <taxon>Rhodobacterales</taxon>
        <taxon>Paracoccaceae</taxon>
        <taxon>Paracoccus</taxon>
    </lineage>
</organism>
<name>A0A562NSC2_9RHOB</name>
<keyword evidence="4" id="KW-1185">Reference proteome</keyword>
<dbReference type="RefSeq" id="WP_145397327.1">
    <property type="nucleotide sequence ID" value="NZ_VLKU01000004.1"/>
</dbReference>
<dbReference type="GO" id="GO:0005737">
    <property type="term" value="C:cytoplasm"/>
    <property type="evidence" value="ECO:0007669"/>
    <property type="project" value="TreeGrafter"/>
</dbReference>
<dbReference type="SUPFAM" id="SSF69786">
    <property type="entry name" value="YggU-like"/>
    <property type="match status" value="1"/>
</dbReference>
<dbReference type="AlphaFoldDB" id="A0A562NSC2"/>
<evidence type="ECO:0000313" key="4">
    <source>
        <dbReference type="Proteomes" id="UP000316225"/>
    </source>
</evidence>
<accession>A0A562NSC2</accession>
<dbReference type="NCBIfam" id="TIGR00251">
    <property type="entry name" value="DUF167 family protein"/>
    <property type="match status" value="1"/>
</dbReference>
<dbReference type="Gene3D" id="3.30.1200.10">
    <property type="entry name" value="YggU-like"/>
    <property type="match status" value="1"/>
</dbReference>
<reference evidence="3 4" key="1">
    <citation type="journal article" date="2015" name="Stand. Genomic Sci.">
        <title>Genomic Encyclopedia of Bacterial and Archaeal Type Strains, Phase III: the genomes of soil and plant-associated and newly described type strains.</title>
        <authorList>
            <person name="Whitman W.B."/>
            <person name="Woyke T."/>
            <person name="Klenk H.P."/>
            <person name="Zhou Y."/>
            <person name="Lilburn T.G."/>
            <person name="Beck B.J."/>
            <person name="De Vos P."/>
            <person name="Vandamme P."/>
            <person name="Eisen J.A."/>
            <person name="Garrity G."/>
            <person name="Hugenholtz P."/>
            <person name="Kyrpides N.C."/>
        </authorList>
    </citation>
    <scope>NUCLEOTIDE SEQUENCE [LARGE SCALE GENOMIC DNA]</scope>
    <source>
        <strain evidence="3 4">CGMCC 1.5364</strain>
    </source>
</reference>
<dbReference type="InterPro" id="IPR003746">
    <property type="entry name" value="DUF167"/>
</dbReference>
<comment type="similarity">
    <text evidence="1 2">Belongs to the UPF0235 family.</text>
</comment>
<dbReference type="HAMAP" id="MF_00634">
    <property type="entry name" value="UPF0235"/>
    <property type="match status" value="1"/>
</dbReference>
<dbReference type="OrthoDB" id="3176309at2"/>
<dbReference type="Proteomes" id="UP000316225">
    <property type="component" value="Unassembled WGS sequence"/>
</dbReference>
<dbReference type="Pfam" id="PF02594">
    <property type="entry name" value="DUF167"/>
    <property type="match status" value="1"/>
</dbReference>
<dbReference type="InterPro" id="IPR036591">
    <property type="entry name" value="YggU-like_sf"/>
</dbReference>
<evidence type="ECO:0000256" key="1">
    <source>
        <dbReference type="ARBA" id="ARBA00010364"/>
    </source>
</evidence>
<dbReference type="EMBL" id="VLKU01000004">
    <property type="protein sequence ID" value="TWI35107.1"/>
    <property type="molecule type" value="Genomic_DNA"/>
</dbReference>
<dbReference type="PANTHER" id="PTHR13420">
    <property type="entry name" value="UPF0235 PROTEIN C15ORF40"/>
    <property type="match status" value="1"/>
</dbReference>
<protein>
    <recommendedName>
        <fullName evidence="2">UPF0235 protein IQ24_01616</fullName>
    </recommendedName>
</protein>
<evidence type="ECO:0000313" key="3">
    <source>
        <dbReference type="EMBL" id="TWI35107.1"/>
    </source>
</evidence>